<evidence type="ECO:0000256" key="1">
    <source>
        <dbReference type="SAM" id="Phobius"/>
    </source>
</evidence>
<dbReference type="RefSeq" id="WP_204638200.1">
    <property type="nucleotide sequence ID" value="NZ_JADIKC010000015.1"/>
</dbReference>
<dbReference type="EMBL" id="JADIKC010000015">
    <property type="protein sequence ID" value="MBM7123679.1"/>
    <property type="molecule type" value="Genomic_DNA"/>
</dbReference>
<gene>
    <name evidence="2" type="ORF">ISP20_21115</name>
</gene>
<accession>A0ABS2JYG4</accession>
<evidence type="ECO:0000313" key="3">
    <source>
        <dbReference type="Proteomes" id="UP001430065"/>
    </source>
</evidence>
<name>A0ABS2JYG4_9GAMM</name>
<reference evidence="2 3" key="1">
    <citation type="submission" date="2020-10" db="EMBL/GenBank/DDBJ databases">
        <title>Phylogeny of dyella-like bacteria.</title>
        <authorList>
            <person name="Fu J."/>
        </authorList>
    </citation>
    <scope>NUCLEOTIDE SEQUENCE [LARGE SCALE GENOMIC DNA]</scope>
    <source>
        <strain evidence="2 3">THG-B117</strain>
    </source>
</reference>
<organism evidence="2 3">
    <name type="scientific">Dyella kyungheensis</name>
    <dbReference type="NCBI Taxonomy" id="1242174"/>
    <lineage>
        <taxon>Bacteria</taxon>
        <taxon>Pseudomonadati</taxon>
        <taxon>Pseudomonadota</taxon>
        <taxon>Gammaproteobacteria</taxon>
        <taxon>Lysobacterales</taxon>
        <taxon>Rhodanobacteraceae</taxon>
        <taxon>Dyella</taxon>
    </lineage>
</organism>
<feature type="transmembrane region" description="Helical" evidence="1">
    <location>
        <begin position="38"/>
        <end position="59"/>
    </location>
</feature>
<protein>
    <recommendedName>
        <fullName evidence="4">Cardiolipin synthase N-terminal domain-containing protein</fullName>
    </recommendedName>
</protein>
<keyword evidence="1" id="KW-0812">Transmembrane</keyword>
<keyword evidence="3" id="KW-1185">Reference proteome</keyword>
<comment type="caution">
    <text evidence="2">The sequence shown here is derived from an EMBL/GenBank/DDBJ whole genome shotgun (WGS) entry which is preliminary data.</text>
</comment>
<dbReference type="Proteomes" id="UP001430065">
    <property type="component" value="Unassembled WGS sequence"/>
</dbReference>
<evidence type="ECO:0000313" key="2">
    <source>
        <dbReference type="EMBL" id="MBM7123679.1"/>
    </source>
</evidence>
<sequence length="99" mass="11017">MSWVRTFEDVLVGIALLNLTISVVIVRSESLTVPQKLAQVLIVWLIPPLGGMLIGMFMWTQRGRAPATGYRPIPHESTRHIEEAVNHAAPPAWYPDNSS</sequence>
<keyword evidence="1" id="KW-1133">Transmembrane helix</keyword>
<proteinExistence type="predicted"/>
<keyword evidence="1" id="KW-0472">Membrane</keyword>
<feature type="transmembrane region" description="Helical" evidence="1">
    <location>
        <begin position="7"/>
        <end position="26"/>
    </location>
</feature>
<evidence type="ECO:0008006" key="4">
    <source>
        <dbReference type="Google" id="ProtNLM"/>
    </source>
</evidence>